<keyword evidence="3" id="KW-1185">Reference proteome</keyword>
<protein>
    <submittedName>
        <fullName evidence="2">Envelope stress response protein PspG</fullName>
    </submittedName>
</protein>
<feature type="transmembrane region" description="Helical" evidence="1">
    <location>
        <begin position="5"/>
        <end position="26"/>
    </location>
</feature>
<accession>A0ABU4IQ45</accession>
<dbReference type="InterPro" id="IPR014318">
    <property type="entry name" value="Phageshock_PspG"/>
</dbReference>
<proteinExistence type="predicted"/>
<dbReference type="Pfam" id="PF09583">
    <property type="entry name" value="Phageshock_PspG"/>
    <property type="match status" value="1"/>
</dbReference>
<dbReference type="Proteomes" id="UP001279860">
    <property type="component" value="Unassembled WGS sequence"/>
</dbReference>
<evidence type="ECO:0000256" key="1">
    <source>
        <dbReference type="SAM" id="Phobius"/>
    </source>
</evidence>
<sequence length="65" mass="7411">MIEVLYLLIFAGVLFFTGVTLFGVMLSIGVSFLFILAFGMFAIFIKMLPWLLMIMLGIWLLKKFA</sequence>
<keyword evidence="1" id="KW-1133">Transmembrane helix</keyword>
<comment type="caution">
    <text evidence="2">The sequence shown here is derived from an EMBL/GenBank/DDBJ whole genome shotgun (WGS) entry which is preliminary data.</text>
</comment>
<organism evidence="2 3">
    <name type="scientific">Vibrio rhizosphaerae</name>
    <dbReference type="NCBI Taxonomy" id="398736"/>
    <lineage>
        <taxon>Bacteria</taxon>
        <taxon>Pseudomonadati</taxon>
        <taxon>Pseudomonadota</taxon>
        <taxon>Gammaproteobacteria</taxon>
        <taxon>Vibrionales</taxon>
        <taxon>Vibrionaceae</taxon>
        <taxon>Vibrio</taxon>
    </lineage>
</organism>
<feature type="transmembrane region" description="Helical" evidence="1">
    <location>
        <begin position="32"/>
        <end position="61"/>
    </location>
</feature>
<name>A0ABU4IQ45_9VIBR</name>
<keyword evidence="1" id="KW-0472">Membrane</keyword>
<dbReference type="EMBL" id="JAWRCP010000001">
    <property type="protein sequence ID" value="MDW6091088.1"/>
    <property type="molecule type" value="Genomic_DNA"/>
</dbReference>
<gene>
    <name evidence="2" type="ORF">SBX64_00630</name>
</gene>
<evidence type="ECO:0000313" key="3">
    <source>
        <dbReference type="Proteomes" id="UP001279860"/>
    </source>
</evidence>
<dbReference type="RefSeq" id="WP_038186053.1">
    <property type="nucleotide sequence ID" value="NZ_AP024903.1"/>
</dbReference>
<keyword evidence="1" id="KW-0812">Transmembrane</keyword>
<reference evidence="2 3" key="1">
    <citation type="submission" date="2023-11" db="EMBL/GenBank/DDBJ databases">
        <title>Plant-associative lifestyle of Vibrio porteresiae and its evolutionary dynamics.</title>
        <authorList>
            <person name="Rameshkumar N."/>
            <person name="Kirti K."/>
        </authorList>
    </citation>
    <scope>NUCLEOTIDE SEQUENCE [LARGE SCALE GENOMIC DNA]</scope>
    <source>
        <strain evidence="2 3">MSSRF7</strain>
    </source>
</reference>
<evidence type="ECO:0000313" key="2">
    <source>
        <dbReference type="EMBL" id="MDW6091088.1"/>
    </source>
</evidence>